<evidence type="ECO:0000256" key="7">
    <source>
        <dbReference type="ARBA" id="ARBA00023224"/>
    </source>
</evidence>
<reference evidence="11" key="1">
    <citation type="submission" date="2017-11" db="EMBL/GenBank/DDBJ databases">
        <title>The sensing device of the deep-sea amphipod.</title>
        <authorList>
            <person name="Kobayashi H."/>
            <person name="Nagahama T."/>
            <person name="Arai W."/>
            <person name="Sasagawa Y."/>
            <person name="Umeda M."/>
            <person name="Hayashi T."/>
            <person name="Nikaido I."/>
            <person name="Watanabe H."/>
            <person name="Oguri K."/>
            <person name="Kitazato H."/>
            <person name="Fujioka K."/>
            <person name="Kido Y."/>
            <person name="Takami H."/>
        </authorList>
    </citation>
    <scope>NUCLEOTIDE SEQUENCE</scope>
    <source>
        <tissue evidence="11">Whole body</tissue>
    </source>
</reference>
<dbReference type="PANTHER" id="PTHR10218">
    <property type="entry name" value="GTP-BINDING PROTEIN ALPHA SUBUNIT"/>
    <property type="match status" value="1"/>
</dbReference>
<dbReference type="PRINTS" id="PR00318">
    <property type="entry name" value="GPROTEINA"/>
</dbReference>
<keyword evidence="5 9" id="KW-0342">GTP-binding</keyword>
<dbReference type="SMART" id="SM00275">
    <property type="entry name" value="G_alpha"/>
    <property type="match status" value="1"/>
</dbReference>
<dbReference type="EMBL" id="IACT01007654">
    <property type="protein sequence ID" value="LAC26768.1"/>
    <property type="molecule type" value="mRNA"/>
</dbReference>
<dbReference type="InterPro" id="IPR027417">
    <property type="entry name" value="P-loop_NTPase"/>
</dbReference>
<evidence type="ECO:0000313" key="11">
    <source>
        <dbReference type="EMBL" id="LAC26768.1"/>
    </source>
</evidence>
<dbReference type="InterPro" id="IPR011025">
    <property type="entry name" value="GproteinA_insert"/>
</dbReference>
<keyword evidence="3 9" id="KW-0547">Nucleotide-binding</keyword>
<dbReference type="GO" id="GO:0005834">
    <property type="term" value="C:heterotrimeric G-protein complex"/>
    <property type="evidence" value="ECO:0007669"/>
    <property type="project" value="TreeGrafter"/>
</dbReference>
<feature type="binding site" evidence="10">
    <location>
        <position position="177"/>
    </location>
    <ligand>
        <name>Mg(2+)</name>
        <dbReference type="ChEBI" id="CHEBI:18420"/>
    </ligand>
</feature>
<evidence type="ECO:0000256" key="5">
    <source>
        <dbReference type="ARBA" id="ARBA00023134"/>
    </source>
</evidence>
<evidence type="ECO:0000256" key="2">
    <source>
        <dbReference type="ARBA" id="ARBA00022723"/>
    </source>
</evidence>
<dbReference type="InterPro" id="IPR001019">
    <property type="entry name" value="Gprotein_alpha_su"/>
</dbReference>
<feature type="binding site" evidence="10">
    <location>
        <position position="46"/>
    </location>
    <ligand>
        <name>Mg(2+)</name>
        <dbReference type="ChEBI" id="CHEBI:18420"/>
    </ligand>
</feature>
<proteinExistence type="evidence at transcript level"/>
<sequence length="351" mass="40199">MGVCASTMPDGSFTSKEIDAQLDRDEYNKRDISKLLFLGSGESGKSTFFRQMQICHGQGFTIEELKSFTPVVFSNTITCMRTLVTQCPNYPDCDINQRAQSSADFLRALDEESAISDEVAEAIEILWNDPGIQKVWLLRAKFQVFDSALYFFDNVRKFANPEYVPSCDDMLRCRIRSTGIIEETFEIEGAVFKVFDVGGQRNERKKWIHCFENVTAVVFVASISEFDQLVIEDGVTNRLIESLEVFEEVVKNKWFTETSLILFLNKKDLLEEKLKLTQFCHSFPEYKGNNSYESCSEYIRQMFLSTVTNPNKFIYTHFTCATDESKILRQLFISLKTIVVEASLQAGGLMM</sequence>
<dbReference type="PROSITE" id="PS51882">
    <property type="entry name" value="G_ALPHA"/>
    <property type="match status" value="1"/>
</dbReference>
<dbReference type="Gene3D" id="3.40.50.300">
    <property type="entry name" value="P-loop containing nucleotide triphosphate hydrolases"/>
    <property type="match status" value="1"/>
</dbReference>
<dbReference type="SUPFAM" id="SSF52540">
    <property type="entry name" value="P-loop containing nucleoside triphosphate hydrolases"/>
    <property type="match status" value="1"/>
</dbReference>
<dbReference type="GO" id="GO:0046872">
    <property type="term" value="F:metal ion binding"/>
    <property type="evidence" value="ECO:0007669"/>
    <property type="project" value="UniProtKB-KW"/>
</dbReference>
<name>A0A6A7G6L3_9CRUS</name>
<keyword evidence="4 10" id="KW-0460">Magnesium</keyword>
<evidence type="ECO:0000256" key="6">
    <source>
        <dbReference type="ARBA" id="ARBA00023139"/>
    </source>
</evidence>
<protein>
    <submittedName>
        <fullName evidence="11">GPA1</fullName>
    </submittedName>
</protein>
<dbReference type="GO" id="GO:0007188">
    <property type="term" value="P:adenylate cyclase-modulating G protein-coupled receptor signaling pathway"/>
    <property type="evidence" value="ECO:0007669"/>
    <property type="project" value="TreeGrafter"/>
</dbReference>
<dbReference type="GO" id="GO:0003924">
    <property type="term" value="F:GTPase activity"/>
    <property type="evidence" value="ECO:0007669"/>
    <property type="project" value="InterPro"/>
</dbReference>
<keyword evidence="1" id="KW-0519">Myristate</keyword>
<dbReference type="GO" id="GO:0001664">
    <property type="term" value="F:G protein-coupled receptor binding"/>
    <property type="evidence" value="ECO:0007669"/>
    <property type="project" value="TreeGrafter"/>
</dbReference>
<keyword evidence="6" id="KW-0564">Palmitate</keyword>
<organism evidence="11">
    <name type="scientific">Hirondellea gigas</name>
    <dbReference type="NCBI Taxonomy" id="1518452"/>
    <lineage>
        <taxon>Eukaryota</taxon>
        <taxon>Metazoa</taxon>
        <taxon>Ecdysozoa</taxon>
        <taxon>Arthropoda</taxon>
        <taxon>Crustacea</taxon>
        <taxon>Multicrustacea</taxon>
        <taxon>Malacostraca</taxon>
        <taxon>Eumalacostraca</taxon>
        <taxon>Peracarida</taxon>
        <taxon>Amphipoda</taxon>
        <taxon>Amphilochidea</taxon>
        <taxon>Lysianassida</taxon>
        <taxon>Lysianassidira</taxon>
        <taxon>Lysianassoidea</taxon>
        <taxon>Lysianassidae</taxon>
        <taxon>Hirondellea</taxon>
    </lineage>
</organism>
<keyword evidence="7" id="KW-0807">Transducer</keyword>
<dbReference type="Pfam" id="PF00503">
    <property type="entry name" value="G-alpha"/>
    <property type="match status" value="1"/>
</dbReference>
<dbReference type="PANTHER" id="PTHR10218:SF302">
    <property type="entry name" value="GUANINE NUCLEOTIDE-BINDING PROTEIN ALPHA-5 SUBUNIT"/>
    <property type="match status" value="1"/>
</dbReference>
<feature type="binding site" evidence="9">
    <location>
        <begin position="196"/>
        <end position="200"/>
    </location>
    <ligand>
        <name>GTP</name>
        <dbReference type="ChEBI" id="CHEBI:37565"/>
    </ligand>
</feature>
<dbReference type="SUPFAM" id="SSF47895">
    <property type="entry name" value="Transducin (alpha subunit), insertion domain"/>
    <property type="match status" value="1"/>
</dbReference>
<dbReference type="FunFam" id="3.40.50.300:FF:002307">
    <property type="entry name" value="Guanine nucleotide-binding protein G(k) subunit alpha"/>
    <property type="match status" value="1"/>
</dbReference>
<feature type="binding site" evidence="9">
    <location>
        <begin position="265"/>
        <end position="268"/>
    </location>
    <ligand>
        <name>GTP</name>
        <dbReference type="ChEBI" id="CHEBI:37565"/>
    </ligand>
</feature>
<evidence type="ECO:0000256" key="8">
    <source>
        <dbReference type="ARBA" id="ARBA00023288"/>
    </source>
</evidence>
<dbReference type="AlphaFoldDB" id="A0A6A7G6L3"/>
<evidence type="ECO:0000256" key="1">
    <source>
        <dbReference type="ARBA" id="ARBA00022707"/>
    </source>
</evidence>
<dbReference type="Gene3D" id="1.10.400.10">
    <property type="entry name" value="GI Alpha 1, domain 2-like"/>
    <property type="match status" value="1"/>
</dbReference>
<feature type="binding site" evidence="9">
    <location>
        <begin position="42"/>
        <end position="47"/>
    </location>
    <ligand>
        <name>GTP</name>
        <dbReference type="ChEBI" id="CHEBI:37565"/>
    </ligand>
</feature>
<dbReference type="GO" id="GO:0005737">
    <property type="term" value="C:cytoplasm"/>
    <property type="evidence" value="ECO:0007669"/>
    <property type="project" value="TreeGrafter"/>
</dbReference>
<evidence type="ECO:0000256" key="10">
    <source>
        <dbReference type="PIRSR" id="PIRSR601019-2"/>
    </source>
</evidence>
<feature type="binding site" evidence="9">
    <location>
        <position position="321"/>
    </location>
    <ligand>
        <name>GTP</name>
        <dbReference type="ChEBI" id="CHEBI:37565"/>
    </ligand>
</feature>
<evidence type="ECO:0000256" key="9">
    <source>
        <dbReference type="PIRSR" id="PIRSR601019-1"/>
    </source>
</evidence>
<dbReference type="GO" id="GO:0031683">
    <property type="term" value="F:G-protein beta/gamma-subunit complex binding"/>
    <property type="evidence" value="ECO:0007669"/>
    <property type="project" value="InterPro"/>
</dbReference>
<evidence type="ECO:0000256" key="4">
    <source>
        <dbReference type="ARBA" id="ARBA00022842"/>
    </source>
</evidence>
<dbReference type="CDD" id="cd00066">
    <property type="entry name" value="G-alpha"/>
    <property type="match status" value="1"/>
</dbReference>
<dbReference type="GO" id="GO:0005525">
    <property type="term" value="F:GTP binding"/>
    <property type="evidence" value="ECO:0007669"/>
    <property type="project" value="UniProtKB-KW"/>
</dbReference>
<accession>A0A6A7G6L3</accession>
<evidence type="ECO:0000256" key="3">
    <source>
        <dbReference type="ARBA" id="ARBA00022741"/>
    </source>
</evidence>
<feature type="binding site" evidence="9">
    <location>
        <begin position="146"/>
        <end position="147"/>
    </location>
    <ligand>
        <name>GTP</name>
        <dbReference type="ChEBI" id="CHEBI:37565"/>
    </ligand>
</feature>
<keyword evidence="2 10" id="KW-0479">Metal-binding</keyword>
<keyword evidence="8" id="KW-0449">Lipoprotein</keyword>